<feature type="compositionally biased region" description="Basic and acidic residues" evidence="1">
    <location>
        <begin position="71"/>
        <end position="84"/>
    </location>
</feature>
<evidence type="ECO:0000256" key="1">
    <source>
        <dbReference type="SAM" id="MobiDB-lite"/>
    </source>
</evidence>
<accession>A0A0A9DVL8</accession>
<dbReference type="AlphaFoldDB" id="A0A0A9DVL8"/>
<proteinExistence type="predicted"/>
<evidence type="ECO:0000313" key="2">
    <source>
        <dbReference type="EMBL" id="JAD87822.1"/>
    </source>
</evidence>
<reference evidence="2" key="2">
    <citation type="journal article" date="2015" name="Data Brief">
        <title>Shoot transcriptome of the giant reed, Arundo donax.</title>
        <authorList>
            <person name="Barrero R.A."/>
            <person name="Guerrero F.D."/>
            <person name="Moolhuijzen P."/>
            <person name="Goolsby J.A."/>
            <person name="Tidwell J."/>
            <person name="Bellgard S.E."/>
            <person name="Bellgard M.I."/>
        </authorList>
    </citation>
    <scope>NUCLEOTIDE SEQUENCE</scope>
    <source>
        <tissue evidence="2">Shoot tissue taken approximately 20 cm above the soil surface</tissue>
    </source>
</reference>
<reference evidence="2" key="1">
    <citation type="submission" date="2014-09" db="EMBL/GenBank/DDBJ databases">
        <authorList>
            <person name="Magalhaes I.L.F."/>
            <person name="Oliveira U."/>
            <person name="Santos F.R."/>
            <person name="Vidigal T.H.D.A."/>
            <person name="Brescovit A.D."/>
            <person name="Santos A.J."/>
        </authorList>
    </citation>
    <scope>NUCLEOTIDE SEQUENCE</scope>
    <source>
        <tissue evidence="2">Shoot tissue taken approximately 20 cm above the soil surface</tissue>
    </source>
</reference>
<protein>
    <submittedName>
        <fullName evidence="2">Uncharacterized protein</fullName>
    </submittedName>
</protein>
<name>A0A0A9DVL8_ARUDO</name>
<organism evidence="2">
    <name type="scientific">Arundo donax</name>
    <name type="common">Giant reed</name>
    <name type="synonym">Donax arundinaceus</name>
    <dbReference type="NCBI Taxonomy" id="35708"/>
    <lineage>
        <taxon>Eukaryota</taxon>
        <taxon>Viridiplantae</taxon>
        <taxon>Streptophyta</taxon>
        <taxon>Embryophyta</taxon>
        <taxon>Tracheophyta</taxon>
        <taxon>Spermatophyta</taxon>
        <taxon>Magnoliopsida</taxon>
        <taxon>Liliopsida</taxon>
        <taxon>Poales</taxon>
        <taxon>Poaceae</taxon>
        <taxon>PACMAD clade</taxon>
        <taxon>Arundinoideae</taxon>
        <taxon>Arundineae</taxon>
        <taxon>Arundo</taxon>
    </lineage>
</organism>
<dbReference type="EMBL" id="GBRH01210073">
    <property type="protein sequence ID" value="JAD87822.1"/>
    <property type="molecule type" value="Transcribed_RNA"/>
</dbReference>
<feature type="region of interest" description="Disordered" evidence="1">
    <location>
        <begin position="1"/>
        <end position="96"/>
    </location>
</feature>
<sequence>MSAAAARMWSRYAGSSLSRSPRRMRSVNRRFSSGSARHEKPCPWRGATTCSHVTAAPRKESTTRSLAASPKVKEEALSGRERLSRAPAAGAAVVLR</sequence>